<protein>
    <submittedName>
        <fullName evidence="1">EcsC family protein</fullName>
    </submittedName>
</protein>
<dbReference type="InterPro" id="IPR024787">
    <property type="entry name" value="EcsC"/>
</dbReference>
<accession>A0A5D4KC52</accession>
<name>A0A5D4KC52_9BACI</name>
<organism evidence="1 2">
    <name type="scientific">Rossellomorea vietnamensis</name>
    <dbReference type="NCBI Taxonomy" id="218284"/>
    <lineage>
        <taxon>Bacteria</taxon>
        <taxon>Bacillati</taxon>
        <taxon>Bacillota</taxon>
        <taxon>Bacilli</taxon>
        <taxon>Bacillales</taxon>
        <taxon>Bacillaceae</taxon>
        <taxon>Rossellomorea</taxon>
    </lineage>
</organism>
<evidence type="ECO:0000313" key="2">
    <source>
        <dbReference type="Proteomes" id="UP000323317"/>
    </source>
</evidence>
<evidence type="ECO:0000313" key="1">
    <source>
        <dbReference type="EMBL" id="TYR74898.1"/>
    </source>
</evidence>
<dbReference type="Pfam" id="PF12787">
    <property type="entry name" value="EcsC"/>
    <property type="match status" value="1"/>
</dbReference>
<dbReference type="PANTHER" id="PTHR41260">
    <property type="entry name" value="PROTEIN ECSC"/>
    <property type="match status" value="1"/>
</dbReference>
<dbReference type="PANTHER" id="PTHR41260:SF1">
    <property type="entry name" value="PROTEIN ECSC"/>
    <property type="match status" value="1"/>
</dbReference>
<dbReference type="AlphaFoldDB" id="A0A5D4KC52"/>
<gene>
    <name evidence="1" type="ORF">FZC79_12370</name>
</gene>
<comment type="caution">
    <text evidence="1">The sequence shown here is derived from an EMBL/GenBank/DDBJ whole genome shotgun (WGS) entry which is preliminary data.</text>
</comment>
<dbReference type="EMBL" id="VTEH01000009">
    <property type="protein sequence ID" value="TYR74898.1"/>
    <property type="molecule type" value="Genomic_DNA"/>
</dbReference>
<reference evidence="1 2" key="1">
    <citation type="submission" date="2019-08" db="EMBL/GenBank/DDBJ databases">
        <title>Bacillus genomes from the desert of Cuatro Cienegas, Coahuila.</title>
        <authorList>
            <person name="Olmedo-Alvarez G."/>
        </authorList>
    </citation>
    <scope>NUCLEOTIDE SEQUENCE [LARGE SCALE GENOMIC DNA]</scope>
    <source>
        <strain evidence="1 2">CH40_1T</strain>
    </source>
</reference>
<dbReference type="Proteomes" id="UP000323317">
    <property type="component" value="Unassembled WGS sequence"/>
</dbReference>
<sequence>MNSFENQAQNDMDTWKRKKLKRSGILNRTAKRAQAKFNSVIPDRVHTVITDSIKNMVKVTLAGSGFTSSNKVAIPESLEEKEKHMGERLAFYRKAAALEGAGTGAGGIFLGLADFPLLLSIKMKYLYEAAKIHGYDPSSYEERLFMLYIFQLAFSSDEHRREVFAIIDRWDENKEELAEMDWKVFQQEYRDYIDFVKMFQLIPGIGAVVGAYANYGLLEELGEAAVYAYRRRYYNRQSS</sequence>
<dbReference type="RefSeq" id="WP_148947192.1">
    <property type="nucleotide sequence ID" value="NZ_VTEH01000009.1"/>
</dbReference>
<proteinExistence type="predicted"/>